<dbReference type="Proteomes" id="UP001324634">
    <property type="component" value="Chromosome"/>
</dbReference>
<dbReference type="Pfam" id="PF03147">
    <property type="entry name" value="FDX-ACB"/>
    <property type="match status" value="1"/>
</dbReference>
<evidence type="ECO:0000256" key="16">
    <source>
        <dbReference type="PROSITE-ProRule" id="PRU00209"/>
    </source>
</evidence>
<evidence type="ECO:0000256" key="12">
    <source>
        <dbReference type="ARBA" id="ARBA00022917"/>
    </source>
</evidence>
<dbReference type="Gene3D" id="3.30.56.10">
    <property type="match status" value="2"/>
</dbReference>
<dbReference type="GO" id="GO:0006432">
    <property type="term" value="P:phenylalanyl-tRNA aminoacylation"/>
    <property type="evidence" value="ECO:0007669"/>
    <property type="project" value="UniProtKB-UniRule"/>
</dbReference>
<dbReference type="PROSITE" id="PS51483">
    <property type="entry name" value="B5"/>
    <property type="match status" value="1"/>
</dbReference>
<dbReference type="SUPFAM" id="SSF55681">
    <property type="entry name" value="Class II aaRS and biotin synthetases"/>
    <property type="match status" value="1"/>
</dbReference>
<dbReference type="Gene3D" id="2.40.50.140">
    <property type="entry name" value="Nucleic acid-binding proteins"/>
    <property type="match status" value="1"/>
</dbReference>
<evidence type="ECO:0000256" key="4">
    <source>
        <dbReference type="ARBA" id="ARBA00022490"/>
    </source>
</evidence>
<feature type="domain" description="B5" evidence="19">
    <location>
        <begin position="414"/>
        <end position="491"/>
    </location>
</feature>
<comment type="catalytic activity">
    <reaction evidence="14 15">
        <text>tRNA(Phe) + L-phenylalanine + ATP = L-phenylalanyl-tRNA(Phe) + AMP + diphosphate + H(+)</text>
        <dbReference type="Rhea" id="RHEA:19413"/>
        <dbReference type="Rhea" id="RHEA-COMP:9668"/>
        <dbReference type="Rhea" id="RHEA-COMP:9699"/>
        <dbReference type="ChEBI" id="CHEBI:15378"/>
        <dbReference type="ChEBI" id="CHEBI:30616"/>
        <dbReference type="ChEBI" id="CHEBI:33019"/>
        <dbReference type="ChEBI" id="CHEBI:58095"/>
        <dbReference type="ChEBI" id="CHEBI:78442"/>
        <dbReference type="ChEBI" id="CHEBI:78531"/>
        <dbReference type="ChEBI" id="CHEBI:456215"/>
        <dbReference type="EC" id="6.1.1.20"/>
    </reaction>
</comment>
<dbReference type="InterPro" id="IPR036690">
    <property type="entry name" value="Fdx_antiC-bd_sf"/>
</dbReference>
<gene>
    <name evidence="15 20" type="primary">pheT</name>
    <name evidence="20" type="ORF">SOO65_06325</name>
</gene>
<dbReference type="GO" id="GO:0004826">
    <property type="term" value="F:phenylalanine-tRNA ligase activity"/>
    <property type="evidence" value="ECO:0007669"/>
    <property type="project" value="UniProtKB-UniRule"/>
</dbReference>
<dbReference type="CDD" id="cd02796">
    <property type="entry name" value="tRNA_bind_bactPheRS"/>
    <property type="match status" value="1"/>
</dbReference>
<dbReference type="InterPro" id="IPR005147">
    <property type="entry name" value="tRNA_synthase_B5-dom"/>
</dbReference>
<dbReference type="HAMAP" id="MF_00283">
    <property type="entry name" value="Phe_tRNA_synth_beta1"/>
    <property type="match status" value="1"/>
</dbReference>
<feature type="binding site" evidence="15">
    <location>
        <position position="479"/>
    </location>
    <ligand>
        <name>Mg(2+)</name>
        <dbReference type="ChEBI" id="CHEBI:18420"/>
        <note>shared with alpha subunit</note>
    </ligand>
</feature>
<dbReference type="Pfam" id="PF03483">
    <property type="entry name" value="B3_4"/>
    <property type="match status" value="1"/>
</dbReference>
<dbReference type="PANTHER" id="PTHR10947">
    <property type="entry name" value="PHENYLALANYL-TRNA SYNTHETASE BETA CHAIN AND LEUCINE-RICH REPEAT-CONTAINING PROTEIN 47"/>
    <property type="match status" value="1"/>
</dbReference>
<keyword evidence="10 15" id="KW-0460">Magnesium</keyword>
<keyword evidence="9 15" id="KW-0067">ATP-binding</keyword>
<keyword evidence="8 15" id="KW-0547">Nucleotide-binding</keyword>
<proteinExistence type="inferred from homology"/>
<comment type="subcellular location">
    <subcellularLocation>
        <location evidence="1 15">Cytoplasm</location>
    </subcellularLocation>
</comment>
<dbReference type="KEGG" id="psti:SOO65_06325"/>
<dbReference type="Gene3D" id="3.30.70.380">
    <property type="entry name" value="Ferrodoxin-fold anticodon-binding domain"/>
    <property type="match status" value="1"/>
</dbReference>
<keyword evidence="7 15" id="KW-0479">Metal-binding</keyword>
<comment type="similarity">
    <text evidence="2 15">Belongs to the phenylalanyl-tRNA synthetase beta subunit family. Type 1 subfamily.</text>
</comment>
<keyword evidence="5 16" id="KW-0820">tRNA-binding</keyword>
<dbReference type="SMART" id="SM00874">
    <property type="entry name" value="B5"/>
    <property type="match status" value="1"/>
</dbReference>
<sequence>MLISLNWIKDFVELPDISPKELGSKFTLATAEVEDVIVKGEFLNKVLVAEVISMRPHPDSDKLNLVTINYGAPAHKEIVCGAQNVAVGLMVPYAQNGTTLPNGMTLEPKKIRGVLSEGMLCSEVELGVATESAGLMILKPGSKPGTRMAEYLKADSDILLDVDNKSLTHRPDLWGYLGLAREFAANHKKPLKNPFTPEWEKKVEANFNKAMSPIKVEVNQDSSCLAYYGLSLDIPKMGETPAKIKNRLEAVGLRSINLIVDISNYVMIELGMPNHIFDRSKIHGGKVSIHRAGSEMKFQTLDEQNRDLIPSDTVIFDADRPLVLAGLMGGLDSGVTPDTTKLFLEVANWEAPEVRKTSVRLGLRTDSSQRYEKTLDSNMCYRTLLRLVEMITELCPGTTVVGMPEKFVREDKLSKALTLTISHSQIVSSLGMEISKETVRDIFERLDFKVDEKNDTYDVTVPSYRTTKDISVKADLIEEIGRMIGYDNITSVSPNLPVKPIRLSETKKFHRKIQDFLVMQGKSLQVMTYPLVGKELLEKAMWPEMNEKLVLVNALSVEQDRMRPSIIPSAIEMAAHNQKHFDSFSFFEVGRSYLDFGKERSQLVIGMYSKEGSRFVELANVVEKLLATLNVNYVFAPKNEKFQNTVLPTWNGTHPHEYQNIQIQGKFHGVINTVHPLVLKNFKMKGNLTLAVIDITDLESKEVKDKTKYLPLSKFPSSSSDFTVVMNKDLPAAAVITALSSLKQKEIKSKSIVDIFVMNETQKAVSIRAVFEDSEKTLAAETIKDLEQKIVQVLEKAGFPLRS</sequence>
<dbReference type="SMART" id="SM00896">
    <property type="entry name" value="FDX-ACB"/>
    <property type="match status" value="1"/>
</dbReference>
<reference evidence="20 21" key="1">
    <citation type="submission" date="2023-11" db="EMBL/GenBank/DDBJ databases">
        <title>Peredibacter starrii A3.12.</title>
        <authorList>
            <person name="Mitchell R.J."/>
        </authorList>
    </citation>
    <scope>NUCLEOTIDE SEQUENCE [LARGE SCALE GENOMIC DNA]</scope>
    <source>
        <strain evidence="20 21">A3.12</strain>
    </source>
</reference>
<dbReference type="Gene3D" id="3.30.930.10">
    <property type="entry name" value="Bira Bifunctional Protein, Domain 2"/>
    <property type="match status" value="1"/>
</dbReference>
<protein>
    <recommendedName>
        <fullName evidence="15">Phenylalanine--tRNA ligase beta subunit</fullName>
        <ecNumber evidence="15">6.1.1.20</ecNumber>
    </recommendedName>
    <alternativeName>
        <fullName evidence="15">Phenylalanyl-tRNA synthetase beta subunit</fullName>
        <shortName evidence="15">PheRS</shortName>
    </alternativeName>
</protein>
<feature type="binding site" evidence="15">
    <location>
        <position position="475"/>
    </location>
    <ligand>
        <name>Mg(2+)</name>
        <dbReference type="ChEBI" id="CHEBI:18420"/>
        <note>shared with alpha subunit</note>
    </ligand>
</feature>
<organism evidence="20 21">
    <name type="scientific">Peredibacter starrii</name>
    <dbReference type="NCBI Taxonomy" id="28202"/>
    <lineage>
        <taxon>Bacteria</taxon>
        <taxon>Pseudomonadati</taxon>
        <taxon>Bdellovibrionota</taxon>
        <taxon>Bacteriovoracia</taxon>
        <taxon>Bacteriovoracales</taxon>
        <taxon>Bacteriovoracaceae</taxon>
        <taxon>Peredibacter</taxon>
    </lineage>
</organism>
<dbReference type="InterPro" id="IPR045060">
    <property type="entry name" value="Phe-tRNA-ligase_IIc_bsu"/>
</dbReference>
<keyword evidence="12 15" id="KW-0648">Protein biosynthesis</keyword>
<dbReference type="GO" id="GO:0000049">
    <property type="term" value="F:tRNA binding"/>
    <property type="evidence" value="ECO:0007669"/>
    <property type="project" value="UniProtKB-UniRule"/>
</dbReference>
<dbReference type="Gene3D" id="3.50.40.10">
    <property type="entry name" value="Phenylalanyl-trna Synthetase, Chain B, domain 3"/>
    <property type="match status" value="1"/>
</dbReference>
<evidence type="ECO:0000256" key="10">
    <source>
        <dbReference type="ARBA" id="ARBA00022842"/>
    </source>
</evidence>
<keyword evidence="6 15" id="KW-0436">Ligase</keyword>
<keyword evidence="4 15" id="KW-0963">Cytoplasm</keyword>
<dbReference type="InterPro" id="IPR004532">
    <property type="entry name" value="Phe-tRNA-ligase_IIc_bsu_bact"/>
</dbReference>
<dbReference type="InterPro" id="IPR009061">
    <property type="entry name" value="DNA-bd_dom_put_sf"/>
</dbReference>
<dbReference type="SUPFAM" id="SSF54991">
    <property type="entry name" value="Anticodon-binding domain of PheRS"/>
    <property type="match status" value="1"/>
</dbReference>
<comment type="cofactor">
    <cofactor evidence="15">
        <name>Mg(2+)</name>
        <dbReference type="ChEBI" id="CHEBI:18420"/>
    </cofactor>
    <text evidence="15">Binds 2 magnesium ions per tetramer.</text>
</comment>
<dbReference type="InterPro" id="IPR045864">
    <property type="entry name" value="aa-tRNA-synth_II/BPL/LPL"/>
</dbReference>
<dbReference type="InterPro" id="IPR005146">
    <property type="entry name" value="B3/B4_tRNA-bd"/>
</dbReference>
<dbReference type="InterPro" id="IPR002547">
    <property type="entry name" value="tRNA-bd_dom"/>
</dbReference>
<dbReference type="Pfam" id="PF17759">
    <property type="entry name" value="tRNA_synthFbeta"/>
    <property type="match status" value="1"/>
</dbReference>
<dbReference type="InterPro" id="IPR041616">
    <property type="entry name" value="PheRS_beta_core"/>
</dbReference>
<evidence type="ECO:0000259" key="18">
    <source>
        <dbReference type="PROSITE" id="PS51447"/>
    </source>
</evidence>
<dbReference type="Pfam" id="PF03484">
    <property type="entry name" value="B5"/>
    <property type="match status" value="1"/>
</dbReference>
<keyword evidence="13 15" id="KW-0030">Aminoacyl-tRNA synthetase</keyword>
<feature type="domain" description="TRNA-binding" evidence="17">
    <location>
        <begin position="40"/>
        <end position="149"/>
    </location>
</feature>
<dbReference type="GO" id="GO:0005524">
    <property type="term" value="F:ATP binding"/>
    <property type="evidence" value="ECO:0007669"/>
    <property type="project" value="UniProtKB-UniRule"/>
</dbReference>
<dbReference type="InterPro" id="IPR012340">
    <property type="entry name" value="NA-bd_OB-fold"/>
</dbReference>
<dbReference type="EMBL" id="CP139487">
    <property type="protein sequence ID" value="WPU66359.1"/>
    <property type="molecule type" value="Genomic_DNA"/>
</dbReference>
<feature type="domain" description="FDX-ACB" evidence="18">
    <location>
        <begin position="713"/>
        <end position="802"/>
    </location>
</feature>
<comment type="subunit">
    <text evidence="3 15">Tetramer of two alpha and two beta subunits.</text>
</comment>
<dbReference type="PANTHER" id="PTHR10947:SF0">
    <property type="entry name" value="PHENYLALANINE--TRNA LIGASE BETA SUBUNIT"/>
    <property type="match status" value="1"/>
</dbReference>
<dbReference type="GO" id="GO:0009328">
    <property type="term" value="C:phenylalanine-tRNA ligase complex"/>
    <property type="evidence" value="ECO:0007669"/>
    <property type="project" value="TreeGrafter"/>
</dbReference>
<dbReference type="Pfam" id="PF01588">
    <property type="entry name" value="tRNA_bind"/>
    <property type="match status" value="1"/>
</dbReference>
<keyword evidence="21" id="KW-1185">Reference proteome</keyword>
<feature type="binding site" evidence="15">
    <location>
        <position position="469"/>
    </location>
    <ligand>
        <name>Mg(2+)</name>
        <dbReference type="ChEBI" id="CHEBI:18420"/>
        <note>shared with alpha subunit</note>
    </ligand>
</feature>
<dbReference type="PROSITE" id="PS50886">
    <property type="entry name" value="TRBD"/>
    <property type="match status" value="1"/>
</dbReference>
<keyword evidence="11 16" id="KW-0694">RNA-binding</keyword>
<evidence type="ECO:0000259" key="19">
    <source>
        <dbReference type="PROSITE" id="PS51483"/>
    </source>
</evidence>
<evidence type="ECO:0000313" key="20">
    <source>
        <dbReference type="EMBL" id="WPU66359.1"/>
    </source>
</evidence>
<accession>A0AAX4HSU3</accession>
<dbReference type="PROSITE" id="PS51447">
    <property type="entry name" value="FDX_ACB"/>
    <property type="match status" value="1"/>
</dbReference>
<evidence type="ECO:0000256" key="3">
    <source>
        <dbReference type="ARBA" id="ARBA00011209"/>
    </source>
</evidence>
<dbReference type="SUPFAM" id="SSF56037">
    <property type="entry name" value="PheT/TilS domain"/>
    <property type="match status" value="1"/>
</dbReference>
<dbReference type="InterPro" id="IPR005121">
    <property type="entry name" value="Fdx_antiC-bd"/>
</dbReference>
<evidence type="ECO:0000256" key="5">
    <source>
        <dbReference type="ARBA" id="ARBA00022555"/>
    </source>
</evidence>
<evidence type="ECO:0000256" key="13">
    <source>
        <dbReference type="ARBA" id="ARBA00023146"/>
    </source>
</evidence>
<dbReference type="InterPro" id="IPR020825">
    <property type="entry name" value="Phe-tRNA_synthase-like_B3/B4"/>
</dbReference>
<evidence type="ECO:0000256" key="8">
    <source>
        <dbReference type="ARBA" id="ARBA00022741"/>
    </source>
</evidence>
<evidence type="ECO:0000259" key="17">
    <source>
        <dbReference type="PROSITE" id="PS50886"/>
    </source>
</evidence>
<dbReference type="SUPFAM" id="SSF50249">
    <property type="entry name" value="Nucleic acid-binding proteins"/>
    <property type="match status" value="1"/>
</dbReference>
<feature type="binding site" evidence="15">
    <location>
        <position position="478"/>
    </location>
    <ligand>
        <name>Mg(2+)</name>
        <dbReference type="ChEBI" id="CHEBI:18420"/>
        <note>shared with alpha subunit</note>
    </ligand>
</feature>
<dbReference type="GO" id="GO:0000287">
    <property type="term" value="F:magnesium ion binding"/>
    <property type="evidence" value="ECO:0007669"/>
    <property type="project" value="UniProtKB-UniRule"/>
</dbReference>
<dbReference type="EC" id="6.1.1.20" evidence="15"/>
<dbReference type="SUPFAM" id="SSF46955">
    <property type="entry name" value="Putative DNA-binding domain"/>
    <property type="match status" value="1"/>
</dbReference>
<dbReference type="AlphaFoldDB" id="A0AAX4HSU3"/>
<evidence type="ECO:0000256" key="1">
    <source>
        <dbReference type="ARBA" id="ARBA00004496"/>
    </source>
</evidence>
<evidence type="ECO:0000256" key="11">
    <source>
        <dbReference type="ARBA" id="ARBA00022884"/>
    </source>
</evidence>
<name>A0AAX4HSU3_9BACT</name>
<dbReference type="SMART" id="SM00873">
    <property type="entry name" value="B3_4"/>
    <property type="match status" value="1"/>
</dbReference>
<evidence type="ECO:0000313" key="21">
    <source>
        <dbReference type="Proteomes" id="UP001324634"/>
    </source>
</evidence>
<dbReference type="NCBIfam" id="TIGR00472">
    <property type="entry name" value="pheT_bact"/>
    <property type="match status" value="1"/>
</dbReference>
<evidence type="ECO:0000256" key="2">
    <source>
        <dbReference type="ARBA" id="ARBA00008653"/>
    </source>
</evidence>
<evidence type="ECO:0000256" key="9">
    <source>
        <dbReference type="ARBA" id="ARBA00022840"/>
    </source>
</evidence>
<evidence type="ECO:0000256" key="15">
    <source>
        <dbReference type="HAMAP-Rule" id="MF_00283"/>
    </source>
</evidence>
<dbReference type="RefSeq" id="WP_321398493.1">
    <property type="nucleotide sequence ID" value="NZ_CP139487.1"/>
</dbReference>
<dbReference type="InterPro" id="IPR033714">
    <property type="entry name" value="tRNA_bind_bactPheRS"/>
</dbReference>
<evidence type="ECO:0000256" key="7">
    <source>
        <dbReference type="ARBA" id="ARBA00022723"/>
    </source>
</evidence>
<evidence type="ECO:0000256" key="6">
    <source>
        <dbReference type="ARBA" id="ARBA00022598"/>
    </source>
</evidence>
<evidence type="ECO:0000256" key="14">
    <source>
        <dbReference type="ARBA" id="ARBA00049255"/>
    </source>
</evidence>